<evidence type="ECO:0000313" key="5">
    <source>
        <dbReference type="Proteomes" id="UP001500427"/>
    </source>
</evidence>
<comment type="caution">
    <text evidence="4">The sequence shown here is derived from an EMBL/GenBank/DDBJ whole genome shotgun (WGS) entry which is preliminary data.</text>
</comment>
<feature type="compositionally biased region" description="Low complexity" evidence="2">
    <location>
        <begin position="12"/>
        <end position="28"/>
    </location>
</feature>
<dbReference type="SUPFAM" id="SSF52402">
    <property type="entry name" value="Adenine nucleotide alpha hydrolases-like"/>
    <property type="match status" value="1"/>
</dbReference>
<sequence length="176" mass="18201">MSEMGDMDETSRTSSTGSTGSTGTSSGRPEPVGERGATIVVGVDGSKASRIALRWACAEARARGGHVVALSVWHLYPLAPPDRVGSSPWWFTTDPEEATRALLDEVVGETAPDFPDVTIESEVVPGHAAEELVRRSETADTLVIGATGTGGFAGMLLGSTGGAVVEHAHCTVVLAR</sequence>
<evidence type="ECO:0000256" key="1">
    <source>
        <dbReference type="ARBA" id="ARBA00008791"/>
    </source>
</evidence>
<gene>
    <name evidence="4" type="ORF">GCM10023258_19460</name>
</gene>
<feature type="domain" description="UspA" evidence="3">
    <location>
        <begin position="38"/>
        <end position="176"/>
    </location>
</feature>
<feature type="region of interest" description="Disordered" evidence="2">
    <location>
        <begin position="1"/>
        <end position="35"/>
    </location>
</feature>
<dbReference type="Proteomes" id="UP001500427">
    <property type="component" value="Unassembled WGS sequence"/>
</dbReference>
<dbReference type="PANTHER" id="PTHR46268">
    <property type="entry name" value="STRESS RESPONSE PROTEIN NHAX"/>
    <property type="match status" value="1"/>
</dbReference>
<organism evidence="4 5">
    <name type="scientific">Terrabacter aeriphilus</name>
    <dbReference type="NCBI Taxonomy" id="515662"/>
    <lineage>
        <taxon>Bacteria</taxon>
        <taxon>Bacillati</taxon>
        <taxon>Actinomycetota</taxon>
        <taxon>Actinomycetes</taxon>
        <taxon>Micrococcales</taxon>
        <taxon>Intrasporangiaceae</taxon>
        <taxon>Terrabacter</taxon>
    </lineage>
</organism>
<accession>A0ABP9JDJ5</accession>
<proteinExistence type="inferred from homology"/>
<protein>
    <recommendedName>
        <fullName evidence="3">UspA domain-containing protein</fullName>
    </recommendedName>
</protein>
<dbReference type="EMBL" id="BAABIW010000014">
    <property type="protein sequence ID" value="GAA5026032.1"/>
    <property type="molecule type" value="Genomic_DNA"/>
</dbReference>
<evidence type="ECO:0000256" key="2">
    <source>
        <dbReference type="SAM" id="MobiDB-lite"/>
    </source>
</evidence>
<dbReference type="PANTHER" id="PTHR46268:SF6">
    <property type="entry name" value="UNIVERSAL STRESS PROTEIN UP12"/>
    <property type="match status" value="1"/>
</dbReference>
<comment type="similarity">
    <text evidence="1">Belongs to the universal stress protein A family.</text>
</comment>
<evidence type="ECO:0000313" key="4">
    <source>
        <dbReference type="EMBL" id="GAA5026032.1"/>
    </source>
</evidence>
<keyword evidence="5" id="KW-1185">Reference proteome</keyword>
<dbReference type="InterPro" id="IPR014729">
    <property type="entry name" value="Rossmann-like_a/b/a_fold"/>
</dbReference>
<name>A0ABP9JDJ5_9MICO</name>
<dbReference type="Gene3D" id="3.40.50.620">
    <property type="entry name" value="HUPs"/>
    <property type="match status" value="1"/>
</dbReference>
<dbReference type="PRINTS" id="PR01438">
    <property type="entry name" value="UNVRSLSTRESS"/>
</dbReference>
<evidence type="ECO:0000259" key="3">
    <source>
        <dbReference type="Pfam" id="PF00582"/>
    </source>
</evidence>
<dbReference type="Pfam" id="PF00582">
    <property type="entry name" value="Usp"/>
    <property type="match status" value="1"/>
</dbReference>
<dbReference type="CDD" id="cd00293">
    <property type="entry name" value="USP-like"/>
    <property type="match status" value="1"/>
</dbReference>
<dbReference type="InterPro" id="IPR006016">
    <property type="entry name" value="UspA"/>
</dbReference>
<reference evidence="5" key="1">
    <citation type="journal article" date="2019" name="Int. J. Syst. Evol. Microbiol.">
        <title>The Global Catalogue of Microorganisms (GCM) 10K type strain sequencing project: providing services to taxonomists for standard genome sequencing and annotation.</title>
        <authorList>
            <consortium name="The Broad Institute Genomics Platform"/>
            <consortium name="The Broad Institute Genome Sequencing Center for Infectious Disease"/>
            <person name="Wu L."/>
            <person name="Ma J."/>
        </authorList>
    </citation>
    <scope>NUCLEOTIDE SEQUENCE [LARGE SCALE GENOMIC DNA]</scope>
    <source>
        <strain evidence="5">JCM 17687</strain>
    </source>
</reference>
<dbReference type="InterPro" id="IPR006015">
    <property type="entry name" value="Universal_stress_UspA"/>
</dbReference>